<evidence type="ECO:0000256" key="2">
    <source>
        <dbReference type="SAM" id="Phobius"/>
    </source>
</evidence>
<sequence>MSIWHQKQAAPKNLLPRGRTDRPRGTQSPRCPALLSSVQIPPHRGQKTRAGDCDTAERDAAANDWDGGTERVSGAYGRRREAWREVDDDKRKRAATRSTILGGAVLCFLAAVPVAITCNL</sequence>
<evidence type="ECO:0000313" key="4">
    <source>
        <dbReference type="Proteomes" id="UP000298652"/>
    </source>
</evidence>
<keyword evidence="2" id="KW-0812">Transmembrane</keyword>
<dbReference type="EMBL" id="CM016556">
    <property type="protein sequence ID" value="TKW13733.1"/>
    <property type="molecule type" value="Genomic_DNA"/>
</dbReference>
<dbReference type="AlphaFoldDB" id="A0A4U6UHS5"/>
<feature type="compositionally biased region" description="Basic and acidic residues" evidence="1">
    <location>
        <begin position="49"/>
        <end position="61"/>
    </location>
</feature>
<keyword evidence="2" id="KW-1133">Transmembrane helix</keyword>
<dbReference type="Proteomes" id="UP000298652">
    <property type="component" value="Chromosome 5"/>
</dbReference>
<evidence type="ECO:0000256" key="1">
    <source>
        <dbReference type="SAM" id="MobiDB-lite"/>
    </source>
</evidence>
<keyword evidence="4" id="KW-1185">Reference proteome</keyword>
<evidence type="ECO:0000313" key="3">
    <source>
        <dbReference type="EMBL" id="TKW13733.1"/>
    </source>
</evidence>
<reference evidence="3" key="1">
    <citation type="submission" date="2019-03" db="EMBL/GenBank/DDBJ databases">
        <title>WGS assembly of Setaria viridis.</title>
        <authorList>
            <person name="Huang P."/>
            <person name="Jenkins J."/>
            <person name="Grimwood J."/>
            <person name="Barry K."/>
            <person name="Healey A."/>
            <person name="Mamidi S."/>
            <person name="Sreedasyam A."/>
            <person name="Shu S."/>
            <person name="Feldman M."/>
            <person name="Wu J."/>
            <person name="Yu Y."/>
            <person name="Chen C."/>
            <person name="Johnson J."/>
            <person name="Rokhsar D."/>
            <person name="Baxter I."/>
            <person name="Schmutz J."/>
            <person name="Brutnell T."/>
            <person name="Kellogg E."/>
        </authorList>
    </citation>
    <scope>NUCLEOTIDE SEQUENCE [LARGE SCALE GENOMIC DNA]</scope>
</reference>
<organism evidence="3 4">
    <name type="scientific">Setaria viridis</name>
    <name type="common">Green bristlegrass</name>
    <name type="synonym">Setaria italica subsp. viridis</name>
    <dbReference type="NCBI Taxonomy" id="4556"/>
    <lineage>
        <taxon>Eukaryota</taxon>
        <taxon>Viridiplantae</taxon>
        <taxon>Streptophyta</taxon>
        <taxon>Embryophyta</taxon>
        <taxon>Tracheophyta</taxon>
        <taxon>Spermatophyta</taxon>
        <taxon>Magnoliopsida</taxon>
        <taxon>Liliopsida</taxon>
        <taxon>Poales</taxon>
        <taxon>Poaceae</taxon>
        <taxon>PACMAD clade</taxon>
        <taxon>Panicoideae</taxon>
        <taxon>Panicodae</taxon>
        <taxon>Paniceae</taxon>
        <taxon>Cenchrinae</taxon>
        <taxon>Setaria</taxon>
    </lineage>
</organism>
<feature type="transmembrane region" description="Helical" evidence="2">
    <location>
        <begin position="99"/>
        <end position="116"/>
    </location>
</feature>
<name>A0A4U6UHS5_SETVI</name>
<gene>
    <name evidence="3" type="ORF">SEVIR_5G120300v2</name>
</gene>
<accession>A0A4U6UHS5</accession>
<feature type="region of interest" description="Disordered" evidence="1">
    <location>
        <begin position="1"/>
        <end position="72"/>
    </location>
</feature>
<protein>
    <submittedName>
        <fullName evidence="3">Uncharacterized protein</fullName>
    </submittedName>
</protein>
<keyword evidence="2" id="KW-0472">Membrane</keyword>
<dbReference type="Gramene" id="TKW13733">
    <property type="protein sequence ID" value="TKW13733"/>
    <property type="gene ID" value="SEVIR_5G120300v2"/>
</dbReference>
<proteinExistence type="predicted"/>